<feature type="transmembrane region" description="Helical" evidence="1">
    <location>
        <begin position="76"/>
        <end position="95"/>
    </location>
</feature>
<keyword evidence="1" id="KW-1133">Transmembrane helix</keyword>
<dbReference type="Proteomes" id="UP001305779">
    <property type="component" value="Unassembled WGS sequence"/>
</dbReference>
<organism evidence="2 3">
    <name type="scientific">Zasmidium cellare</name>
    <name type="common">Wine cellar mold</name>
    <name type="synonym">Racodium cellare</name>
    <dbReference type="NCBI Taxonomy" id="395010"/>
    <lineage>
        <taxon>Eukaryota</taxon>
        <taxon>Fungi</taxon>
        <taxon>Dikarya</taxon>
        <taxon>Ascomycota</taxon>
        <taxon>Pezizomycotina</taxon>
        <taxon>Dothideomycetes</taxon>
        <taxon>Dothideomycetidae</taxon>
        <taxon>Mycosphaerellales</taxon>
        <taxon>Mycosphaerellaceae</taxon>
        <taxon>Zasmidium</taxon>
    </lineage>
</organism>
<feature type="transmembrane region" description="Helical" evidence="1">
    <location>
        <begin position="192"/>
        <end position="214"/>
    </location>
</feature>
<gene>
    <name evidence="2" type="ORF">PRZ48_011505</name>
</gene>
<evidence type="ECO:0000313" key="3">
    <source>
        <dbReference type="Proteomes" id="UP001305779"/>
    </source>
</evidence>
<accession>A0ABR0E6K1</accession>
<dbReference type="EMBL" id="JAXOVC010000009">
    <property type="protein sequence ID" value="KAK4497056.1"/>
    <property type="molecule type" value="Genomic_DNA"/>
</dbReference>
<dbReference type="PANTHER" id="PTHR42069:SF1">
    <property type="entry name" value="MARVEL DOMAIN-CONTAINING PROTEIN"/>
    <property type="match status" value="1"/>
</dbReference>
<proteinExistence type="predicted"/>
<feature type="transmembrane region" description="Helical" evidence="1">
    <location>
        <begin position="128"/>
        <end position="149"/>
    </location>
</feature>
<reference evidence="2 3" key="1">
    <citation type="journal article" date="2023" name="G3 (Bethesda)">
        <title>A chromosome-level genome assembly of Zasmidium syzygii isolated from banana leaves.</title>
        <authorList>
            <person name="van Westerhoven A.C."/>
            <person name="Mehrabi R."/>
            <person name="Talebi R."/>
            <person name="Steentjes M.B.F."/>
            <person name="Corcolon B."/>
            <person name="Chong P.A."/>
            <person name="Kema G.H.J."/>
            <person name="Seidl M.F."/>
        </authorList>
    </citation>
    <scope>NUCLEOTIDE SEQUENCE [LARGE SCALE GENOMIC DNA]</scope>
    <source>
        <strain evidence="2 3">P124</strain>
    </source>
</reference>
<comment type="caution">
    <text evidence="2">The sequence shown here is derived from an EMBL/GenBank/DDBJ whole genome shotgun (WGS) entry which is preliminary data.</text>
</comment>
<evidence type="ECO:0000256" key="1">
    <source>
        <dbReference type="SAM" id="Phobius"/>
    </source>
</evidence>
<dbReference type="PANTHER" id="PTHR42069">
    <property type="entry name" value="HYPHAL ANASTAMOSIS-8 PROTEIN"/>
    <property type="match status" value="1"/>
</dbReference>
<keyword evidence="3" id="KW-1185">Reference proteome</keyword>
<keyword evidence="1" id="KW-0472">Membrane</keyword>
<protein>
    <submittedName>
        <fullName evidence="2">Uncharacterized protein</fullName>
    </submittedName>
</protein>
<keyword evidence="1" id="KW-0812">Transmembrane</keyword>
<sequence length="236" mass="26478">MAGRFYEHPSDSHHLKPMHLSSIRNHSSASLTSTFSANDYHHETYHAVPHSEEIRGLNNHNKRDSALKSHIRLLRLISRLLATLLSLATLIPLLITLTKFLQTRHVHFTVNGKQRTAWANDSLPWYTYMYTAIAAVSFLLNLVVVISYWKGVRSANKAAEVGSWWTWGVVGSHVVTWGVAAGVYRYGKSSSFYSGIANVVLGLLTLVITIMALVRMRGKKKRARREGAGDMEPLRG</sequence>
<feature type="transmembrane region" description="Helical" evidence="1">
    <location>
        <begin position="161"/>
        <end position="186"/>
    </location>
</feature>
<name>A0ABR0E6K1_ZASCE</name>
<evidence type="ECO:0000313" key="2">
    <source>
        <dbReference type="EMBL" id="KAK4497056.1"/>
    </source>
</evidence>